<dbReference type="Pfam" id="PF03960">
    <property type="entry name" value="ArsC"/>
    <property type="match status" value="1"/>
</dbReference>
<dbReference type="Proteomes" id="UP000288361">
    <property type="component" value="Unassembled WGS sequence"/>
</dbReference>
<dbReference type="PROSITE" id="PS51353">
    <property type="entry name" value="ARSC"/>
    <property type="match status" value="1"/>
</dbReference>
<dbReference type="PANTHER" id="PTHR30041:SF4">
    <property type="entry name" value="ARSENATE REDUCTASE"/>
    <property type="match status" value="1"/>
</dbReference>
<accession>A0A432YWU3</accession>
<evidence type="ECO:0000256" key="2">
    <source>
        <dbReference type="ARBA" id="ARBA00023002"/>
    </source>
</evidence>
<gene>
    <name evidence="5" type="primary">arsC</name>
    <name evidence="5" type="ORF">CWI73_02805</name>
</gene>
<dbReference type="GO" id="GO:0008794">
    <property type="term" value="F:arsenate reductase (glutaredoxin) activity"/>
    <property type="evidence" value="ECO:0007669"/>
    <property type="project" value="UniProtKB-UniRule"/>
</dbReference>
<evidence type="ECO:0000256" key="1">
    <source>
        <dbReference type="ARBA" id="ARBA00007198"/>
    </source>
</evidence>
<comment type="caution">
    <text evidence="5">The sequence shown here is derived from an EMBL/GenBank/DDBJ whole genome shotgun (WGS) entry which is preliminary data.</text>
</comment>
<evidence type="ECO:0000256" key="3">
    <source>
        <dbReference type="PROSITE-ProRule" id="PRU01282"/>
    </source>
</evidence>
<proteinExistence type="inferred from homology"/>
<dbReference type="EMBL" id="PIQA01000001">
    <property type="protein sequence ID" value="RUO67804.1"/>
    <property type="molecule type" value="Genomic_DNA"/>
</dbReference>
<comment type="catalytic activity">
    <reaction evidence="4">
        <text>[glutaredoxin]-dithiol + arsenate + glutathione + H(+) = glutathionyl-S-S-[glutaredoxin] + arsenite + H2O</text>
        <dbReference type="Rhea" id="RHEA:22016"/>
        <dbReference type="Rhea" id="RHEA-COMP:10729"/>
        <dbReference type="Rhea" id="RHEA-COMP:17668"/>
        <dbReference type="ChEBI" id="CHEBI:15377"/>
        <dbReference type="ChEBI" id="CHEBI:15378"/>
        <dbReference type="ChEBI" id="CHEBI:29242"/>
        <dbReference type="ChEBI" id="CHEBI:29950"/>
        <dbReference type="ChEBI" id="CHEBI:48597"/>
        <dbReference type="ChEBI" id="CHEBI:57925"/>
        <dbReference type="ChEBI" id="CHEBI:146199"/>
        <dbReference type="EC" id="1.20.4.1"/>
    </reaction>
</comment>
<dbReference type="EC" id="1.20.4.1" evidence="4"/>
<dbReference type="AlphaFoldDB" id="A0A432YWU3"/>
<dbReference type="NCBIfam" id="TIGR00014">
    <property type="entry name" value="arsC"/>
    <property type="match status" value="1"/>
</dbReference>
<dbReference type="InterPro" id="IPR006659">
    <property type="entry name" value="Arsenate_reductase"/>
</dbReference>
<name>A0A432YWU3_9GAMM</name>
<comment type="similarity">
    <text evidence="1 3 4">Belongs to the ArsC family.</text>
</comment>
<dbReference type="Gene3D" id="3.40.30.10">
    <property type="entry name" value="Glutaredoxin"/>
    <property type="match status" value="1"/>
</dbReference>
<dbReference type="PANTHER" id="PTHR30041">
    <property type="entry name" value="ARSENATE REDUCTASE"/>
    <property type="match status" value="1"/>
</dbReference>
<dbReference type="CDD" id="cd03034">
    <property type="entry name" value="ArsC_ArsC"/>
    <property type="match status" value="1"/>
</dbReference>
<dbReference type="InterPro" id="IPR006660">
    <property type="entry name" value="Arsenate_reductase-like"/>
</dbReference>
<organism evidence="5 6">
    <name type="scientific">Idiomarina piscisalsi</name>
    <dbReference type="NCBI Taxonomy" id="1096243"/>
    <lineage>
        <taxon>Bacteria</taxon>
        <taxon>Pseudomonadati</taxon>
        <taxon>Pseudomonadota</taxon>
        <taxon>Gammaproteobacteria</taxon>
        <taxon>Alteromonadales</taxon>
        <taxon>Idiomarinaceae</taxon>
        <taxon>Idiomarina</taxon>
    </lineage>
</organism>
<reference evidence="5 6" key="1">
    <citation type="journal article" date="2011" name="Front. Microbiol.">
        <title>Genomic signatures of strain selection and enhancement in Bacillus atrophaeus var. globigii, a historical biowarfare simulant.</title>
        <authorList>
            <person name="Gibbons H.S."/>
            <person name="Broomall S.M."/>
            <person name="McNew L.A."/>
            <person name="Daligault H."/>
            <person name="Chapman C."/>
            <person name="Bruce D."/>
            <person name="Karavis M."/>
            <person name="Krepps M."/>
            <person name="McGregor P.A."/>
            <person name="Hong C."/>
            <person name="Park K.H."/>
            <person name="Akmal A."/>
            <person name="Feldman A."/>
            <person name="Lin J.S."/>
            <person name="Chang W.E."/>
            <person name="Higgs B.W."/>
            <person name="Demirev P."/>
            <person name="Lindquist J."/>
            <person name="Liem A."/>
            <person name="Fochler E."/>
            <person name="Read T.D."/>
            <person name="Tapia R."/>
            <person name="Johnson S."/>
            <person name="Bishop-Lilly K.A."/>
            <person name="Detter C."/>
            <person name="Han C."/>
            <person name="Sozhamannan S."/>
            <person name="Rosenzweig C.N."/>
            <person name="Skowronski E.W."/>
        </authorList>
    </citation>
    <scope>NUCLEOTIDE SEQUENCE [LARGE SCALE GENOMIC DNA]</scope>
    <source>
        <strain evidence="5 6">TPS4-2</strain>
    </source>
</reference>
<keyword evidence="2 4" id="KW-0560">Oxidoreductase</keyword>
<protein>
    <recommendedName>
        <fullName evidence="4">Arsenate reductase</fullName>
        <ecNumber evidence="4">1.20.4.1</ecNumber>
    </recommendedName>
</protein>
<evidence type="ECO:0000313" key="5">
    <source>
        <dbReference type="EMBL" id="RUO67804.1"/>
    </source>
</evidence>
<sequence>MSEVTIYHNPRCSKSRQTLELLKEKSIEPEVVEYLKTPPNAAELKDILSKLGLSADELMRKKEAIYKELGLAGVSDENELITAMVNNPKLIERPIVIKGDKAAIGRPPESVLDIL</sequence>
<dbReference type="SUPFAM" id="SSF52833">
    <property type="entry name" value="Thioredoxin-like"/>
    <property type="match status" value="1"/>
</dbReference>
<dbReference type="RefSeq" id="WP_053952338.1">
    <property type="nucleotide sequence ID" value="NZ_JBHUMT010000016.1"/>
</dbReference>
<evidence type="ECO:0000313" key="6">
    <source>
        <dbReference type="Proteomes" id="UP000288361"/>
    </source>
</evidence>
<evidence type="ECO:0000256" key="4">
    <source>
        <dbReference type="RuleBase" id="RU362029"/>
    </source>
</evidence>
<dbReference type="InterPro" id="IPR036249">
    <property type="entry name" value="Thioredoxin-like_sf"/>
</dbReference>